<keyword evidence="2" id="KW-0472">Membrane</keyword>
<feature type="region of interest" description="Disordered" evidence="1">
    <location>
        <begin position="95"/>
        <end position="152"/>
    </location>
</feature>
<accession>A0A7W9KNK6</accession>
<organism evidence="3 4">
    <name type="scientific">Kutzneria kofuensis</name>
    <dbReference type="NCBI Taxonomy" id="103725"/>
    <lineage>
        <taxon>Bacteria</taxon>
        <taxon>Bacillati</taxon>
        <taxon>Actinomycetota</taxon>
        <taxon>Actinomycetes</taxon>
        <taxon>Pseudonocardiales</taxon>
        <taxon>Pseudonocardiaceae</taxon>
        <taxon>Kutzneria</taxon>
    </lineage>
</organism>
<sequence>MSKNEDDPVTGRSEHAEFGGGEVEPTYARSERLDRPSAPLPEARAQARPPVPVPVPATATAVDHPRSPWVIRLLIIVIVLLVIVVLVLLLRPVGGGGGEAATTSPTPTSTSTSSSRPVPTSLPTTSAATTAPTTGSASTAPAGGPPPSSATLTAGSYVDLDAMYPTTTASSEDEIKVGEDRITFGDVAGTWSKTRVVLVPTASISQEACDKSTVLVTGATLLKSDITPDQSICVSTNHSKWVVLTSRDHHFSSDDSTWYDQYTFATQVFPGPQPT</sequence>
<evidence type="ECO:0000256" key="2">
    <source>
        <dbReference type="SAM" id="Phobius"/>
    </source>
</evidence>
<comment type="caution">
    <text evidence="3">The sequence shown here is derived from an EMBL/GenBank/DDBJ whole genome shotgun (WGS) entry which is preliminary data.</text>
</comment>
<keyword evidence="2" id="KW-1133">Transmembrane helix</keyword>
<name>A0A7W9KNK6_9PSEU</name>
<feature type="transmembrane region" description="Helical" evidence="2">
    <location>
        <begin position="69"/>
        <end position="90"/>
    </location>
</feature>
<reference evidence="3 4" key="1">
    <citation type="submission" date="2020-08" db="EMBL/GenBank/DDBJ databases">
        <title>Sequencing the genomes of 1000 actinobacteria strains.</title>
        <authorList>
            <person name="Klenk H.-P."/>
        </authorList>
    </citation>
    <scope>NUCLEOTIDE SEQUENCE [LARGE SCALE GENOMIC DNA]</scope>
    <source>
        <strain evidence="3 4">DSM 43851</strain>
    </source>
</reference>
<feature type="region of interest" description="Disordered" evidence="1">
    <location>
        <begin position="1"/>
        <end position="53"/>
    </location>
</feature>
<dbReference type="AlphaFoldDB" id="A0A7W9KNK6"/>
<dbReference type="Proteomes" id="UP000585638">
    <property type="component" value="Unassembled WGS sequence"/>
</dbReference>
<keyword evidence="4" id="KW-1185">Reference proteome</keyword>
<proteinExistence type="predicted"/>
<evidence type="ECO:0000313" key="3">
    <source>
        <dbReference type="EMBL" id="MBB5895752.1"/>
    </source>
</evidence>
<evidence type="ECO:0000313" key="4">
    <source>
        <dbReference type="Proteomes" id="UP000585638"/>
    </source>
</evidence>
<protein>
    <submittedName>
        <fullName evidence="3">Uncharacterized protein</fullName>
    </submittedName>
</protein>
<evidence type="ECO:0000256" key="1">
    <source>
        <dbReference type="SAM" id="MobiDB-lite"/>
    </source>
</evidence>
<dbReference type="RefSeq" id="WP_184867505.1">
    <property type="nucleotide sequence ID" value="NZ_BAAAWY010000098.1"/>
</dbReference>
<keyword evidence="2" id="KW-0812">Transmembrane</keyword>
<gene>
    <name evidence="3" type="ORF">BJ998_006948</name>
</gene>
<feature type="compositionally biased region" description="Low complexity" evidence="1">
    <location>
        <begin position="100"/>
        <end position="142"/>
    </location>
</feature>
<dbReference type="EMBL" id="JACHIR010000001">
    <property type="protein sequence ID" value="MBB5895752.1"/>
    <property type="molecule type" value="Genomic_DNA"/>
</dbReference>